<dbReference type="AlphaFoldDB" id="A0A7S1AN78"/>
<feature type="repeat" description="ANK" evidence="1">
    <location>
        <begin position="157"/>
        <end position="189"/>
    </location>
</feature>
<dbReference type="Pfam" id="PF00023">
    <property type="entry name" value="Ank"/>
    <property type="match status" value="1"/>
</dbReference>
<dbReference type="InterPro" id="IPR002110">
    <property type="entry name" value="Ankyrin_rpt"/>
</dbReference>
<accession>A0A7S1AN78</accession>
<organism evidence="2">
    <name type="scientific">Noctiluca scintillans</name>
    <name type="common">Sea sparkle</name>
    <name type="synonym">Red tide dinoflagellate</name>
    <dbReference type="NCBI Taxonomy" id="2966"/>
    <lineage>
        <taxon>Eukaryota</taxon>
        <taxon>Sar</taxon>
        <taxon>Alveolata</taxon>
        <taxon>Dinophyceae</taxon>
        <taxon>Noctilucales</taxon>
        <taxon>Noctilucaceae</taxon>
        <taxon>Noctiluca</taxon>
    </lineage>
</organism>
<sequence length="239" mass="26959">MRVPMMSVPSMQQWRELPLAFWEDEQEERERLAKLQAEDPITLQDVFNTSRALVDAVRDEDVEELRTVVARGEAGEFLQFSVLQACAMSLRNTSLDIVRALVQWGVPLQHEMLSHSMHLVCEVTTRDNFSSAWRILQVLKEGNAEGRLDINEPRPGDGWTPLCVACARACLPLTSKLLELGADPNVITRASETPVALTRRLQPDDTDEQREARKIIANMLRAQGGADTWRDALARAKRS</sequence>
<proteinExistence type="predicted"/>
<evidence type="ECO:0000313" key="2">
    <source>
        <dbReference type="EMBL" id="CAD8859961.1"/>
    </source>
</evidence>
<evidence type="ECO:0008006" key="3">
    <source>
        <dbReference type="Google" id="ProtNLM"/>
    </source>
</evidence>
<name>A0A7S1AN78_NOCSC</name>
<dbReference type="EMBL" id="HBFQ01048057">
    <property type="protein sequence ID" value="CAD8859961.1"/>
    <property type="molecule type" value="Transcribed_RNA"/>
</dbReference>
<dbReference type="Gene3D" id="1.25.40.20">
    <property type="entry name" value="Ankyrin repeat-containing domain"/>
    <property type="match status" value="1"/>
</dbReference>
<gene>
    <name evidence="2" type="ORF">NSCI0253_LOCUS34315</name>
</gene>
<reference evidence="2" key="1">
    <citation type="submission" date="2021-01" db="EMBL/GenBank/DDBJ databases">
        <authorList>
            <person name="Corre E."/>
            <person name="Pelletier E."/>
            <person name="Niang G."/>
            <person name="Scheremetjew M."/>
            <person name="Finn R."/>
            <person name="Kale V."/>
            <person name="Holt S."/>
            <person name="Cochrane G."/>
            <person name="Meng A."/>
            <person name="Brown T."/>
            <person name="Cohen L."/>
        </authorList>
    </citation>
    <scope>NUCLEOTIDE SEQUENCE</scope>
</reference>
<dbReference type="PROSITE" id="PS50088">
    <property type="entry name" value="ANK_REPEAT"/>
    <property type="match status" value="1"/>
</dbReference>
<protein>
    <recommendedName>
        <fullName evidence="3">Ankyrin repeat domain-containing protein</fullName>
    </recommendedName>
</protein>
<dbReference type="InterPro" id="IPR036770">
    <property type="entry name" value="Ankyrin_rpt-contain_sf"/>
</dbReference>
<keyword evidence="1" id="KW-0040">ANK repeat</keyword>
<evidence type="ECO:0000256" key="1">
    <source>
        <dbReference type="PROSITE-ProRule" id="PRU00023"/>
    </source>
</evidence>
<dbReference type="SUPFAM" id="SSF48403">
    <property type="entry name" value="Ankyrin repeat"/>
    <property type="match status" value="1"/>
</dbReference>